<proteinExistence type="inferred from homology"/>
<dbReference type="InterPro" id="IPR016454">
    <property type="entry name" value="Cysteine_dSase"/>
</dbReference>
<dbReference type="Proteomes" id="UP000189956">
    <property type="component" value="Unassembled WGS sequence"/>
</dbReference>
<protein>
    <recommendedName>
        <fullName evidence="8">Cysteine desulfurase</fullName>
        <ecNumber evidence="8">2.8.1.7</ecNumber>
    </recommendedName>
</protein>
<evidence type="ECO:0000256" key="5">
    <source>
        <dbReference type="ARBA" id="ARBA00022898"/>
    </source>
</evidence>
<dbReference type="GO" id="GO:0006534">
    <property type="term" value="P:cysteine metabolic process"/>
    <property type="evidence" value="ECO:0007669"/>
    <property type="project" value="UniProtKB-UniRule"/>
</dbReference>
<sequence>MNTLDIQQIRKDFPSLSQKIYGDKNLIYLDNAATAQKPLQVIQAMDEAALYRNANIHRGVHFLSREATEAHERARKTVAKFIGAESSDEVLFTRGTTESINLVAHSYGRKFLKPGDEVIVSVMEHHSNIVPWQLLEGIKVVPVPVTETGDLDMEAYRKAFTPRTRFVSMCHSSNVLGTTNPIREIAQIAHEHGVHILVDAAQSVAHRPIDVQELGVDFLAFSGHKLYAPTGIGVLYGRRELLEAIPPYQGGGEMIHKVTFEKTTFNEIPFKFEAGTPDFIGSVGLAKAIEYISALGFESIMKYEEELLTYATERLLTLDGIKIHGTSKTKEAVISFTFEGLHPYDVGMLIDRMGIAVRTGHHCAQPLMHELGLDGTIRASFAFYNTKEDIDALIVALQRVLPMLR</sequence>
<dbReference type="NCBIfam" id="TIGR01979">
    <property type="entry name" value="sufS"/>
    <property type="match status" value="1"/>
</dbReference>
<evidence type="ECO:0000313" key="11">
    <source>
        <dbReference type="Proteomes" id="UP000189956"/>
    </source>
</evidence>
<comment type="cofactor">
    <cofactor evidence="1 7">
        <name>pyridoxal 5'-phosphate</name>
        <dbReference type="ChEBI" id="CHEBI:597326"/>
    </cofactor>
</comment>
<dbReference type="PROSITE" id="PS00595">
    <property type="entry name" value="AA_TRANSFER_CLASS_5"/>
    <property type="match status" value="1"/>
</dbReference>
<dbReference type="Gene3D" id="3.90.1150.10">
    <property type="entry name" value="Aspartate Aminotransferase, domain 1"/>
    <property type="match status" value="1"/>
</dbReference>
<evidence type="ECO:0000256" key="4">
    <source>
        <dbReference type="ARBA" id="ARBA00022679"/>
    </source>
</evidence>
<dbReference type="InterPro" id="IPR000192">
    <property type="entry name" value="Aminotrans_V_dom"/>
</dbReference>
<evidence type="ECO:0000256" key="6">
    <source>
        <dbReference type="ARBA" id="ARBA00050776"/>
    </source>
</evidence>
<evidence type="ECO:0000256" key="3">
    <source>
        <dbReference type="ARBA" id="ARBA00010447"/>
    </source>
</evidence>
<dbReference type="PANTHER" id="PTHR43586">
    <property type="entry name" value="CYSTEINE DESULFURASE"/>
    <property type="match status" value="1"/>
</dbReference>
<dbReference type="SUPFAM" id="SSF53383">
    <property type="entry name" value="PLP-dependent transferases"/>
    <property type="match status" value="1"/>
</dbReference>
<reference evidence="10 11" key="1">
    <citation type="submission" date="2017-02" db="EMBL/GenBank/DDBJ databases">
        <authorList>
            <person name="Peterson S.W."/>
        </authorList>
    </citation>
    <scope>NUCLEOTIDE SEQUENCE [LARGE SCALE GENOMIC DNA]</scope>
    <source>
        <strain evidence="10 11">ATCC 700135</strain>
    </source>
</reference>
<comment type="similarity">
    <text evidence="3 8">Belongs to the class-V pyridoxal-phosphate-dependent aminotransferase family. Csd subfamily.</text>
</comment>
<dbReference type="PANTHER" id="PTHR43586:SF8">
    <property type="entry name" value="CYSTEINE DESULFURASE 1, CHLOROPLASTIC"/>
    <property type="match status" value="1"/>
</dbReference>
<dbReference type="InterPro" id="IPR010970">
    <property type="entry name" value="Cys_dSase_SufS"/>
</dbReference>
<keyword evidence="10" id="KW-0456">Lyase</keyword>
<gene>
    <name evidence="10" type="ORF">SAMN02745205_00118</name>
</gene>
<keyword evidence="4 8" id="KW-0808">Transferase</keyword>
<organism evidence="10 11">
    <name type="scientific">Porphyromonas cangingivalis</name>
    <dbReference type="NCBI Taxonomy" id="36874"/>
    <lineage>
        <taxon>Bacteria</taxon>
        <taxon>Pseudomonadati</taxon>
        <taxon>Bacteroidota</taxon>
        <taxon>Bacteroidia</taxon>
        <taxon>Bacteroidales</taxon>
        <taxon>Porphyromonadaceae</taxon>
        <taxon>Porphyromonas</taxon>
    </lineage>
</organism>
<evidence type="ECO:0000259" key="9">
    <source>
        <dbReference type="Pfam" id="PF00266"/>
    </source>
</evidence>
<dbReference type="EMBL" id="FUWL01000003">
    <property type="protein sequence ID" value="SJZ31463.1"/>
    <property type="molecule type" value="Genomic_DNA"/>
</dbReference>
<dbReference type="InterPro" id="IPR015422">
    <property type="entry name" value="PyrdxlP-dep_Trfase_small"/>
</dbReference>
<dbReference type="InterPro" id="IPR020578">
    <property type="entry name" value="Aminotrans_V_PyrdxlP_BS"/>
</dbReference>
<evidence type="ECO:0000256" key="7">
    <source>
        <dbReference type="RuleBase" id="RU004504"/>
    </source>
</evidence>
<dbReference type="InterPro" id="IPR015424">
    <property type="entry name" value="PyrdxlP-dep_Trfase"/>
</dbReference>
<evidence type="ECO:0000256" key="8">
    <source>
        <dbReference type="RuleBase" id="RU004506"/>
    </source>
</evidence>
<dbReference type="CDD" id="cd06453">
    <property type="entry name" value="SufS_like"/>
    <property type="match status" value="1"/>
</dbReference>
<feature type="domain" description="Aminotransferase class V" evidence="9">
    <location>
        <begin position="27"/>
        <end position="393"/>
    </location>
</feature>
<dbReference type="RefSeq" id="WP_025836633.1">
    <property type="nucleotide sequence ID" value="NZ_FUWL01000003.1"/>
</dbReference>
<dbReference type="GO" id="GO:0031071">
    <property type="term" value="F:cysteine desulfurase activity"/>
    <property type="evidence" value="ECO:0007669"/>
    <property type="project" value="UniProtKB-UniRule"/>
</dbReference>
<dbReference type="PIRSF" id="PIRSF005572">
    <property type="entry name" value="NifS"/>
    <property type="match status" value="1"/>
</dbReference>
<dbReference type="Gene3D" id="3.40.640.10">
    <property type="entry name" value="Type I PLP-dependent aspartate aminotransferase-like (Major domain)"/>
    <property type="match status" value="1"/>
</dbReference>
<dbReference type="EC" id="2.8.1.7" evidence="8"/>
<accession>A0A1T4JMS9</accession>
<name>A0A1T4JMS9_PORCN</name>
<evidence type="ECO:0000313" key="10">
    <source>
        <dbReference type="EMBL" id="SJZ31463.1"/>
    </source>
</evidence>
<dbReference type="AlphaFoldDB" id="A0A1T4JMS9"/>
<dbReference type="GO" id="GO:0030170">
    <property type="term" value="F:pyridoxal phosphate binding"/>
    <property type="evidence" value="ECO:0007669"/>
    <property type="project" value="UniProtKB-UniRule"/>
</dbReference>
<comment type="function">
    <text evidence="2 8">Catalyzes the removal of elemental sulfur and selenium atoms from L-cysteine, L-cystine, L-selenocysteine, and L-selenocystine to produce L-alanine.</text>
</comment>
<comment type="catalytic activity">
    <reaction evidence="6 8">
        <text>(sulfur carrier)-H + L-cysteine = (sulfur carrier)-SH + L-alanine</text>
        <dbReference type="Rhea" id="RHEA:43892"/>
        <dbReference type="Rhea" id="RHEA-COMP:14737"/>
        <dbReference type="Rhea" id="RHEA-COMP:14739"/>
        <dbReference type="ChEBI" id="CHEBI:29917"/>
        <dbReference type="ChEBI" id="CHEBI:35235"/>
        <dbReference type="ChEBI" id="CHEBI:57972"/>
        <dbReference type="ChEBI" id="CHEBI:64428"/>
        <dbReference type="EC" id="2.8.1.7"/>
    </reaction>
</comment>
<dbReference type="GO" id="GO:0016829">
    <property type="term" value="F:lyase activity"/>
    <property type="evidence" value="ECO:0007669"/>
    <property type="project" value="UniProtKB-KW"/>
</dbReference>
<dbReference type="Pfam" id="PF00266">
    <property type="entry name" value="Aminotran_5"/>
    <property type="match status" value="1"/>
</dbReference>
<dbReference type="InterPro" id="IPR015421">
    <property type="entry name" value="PyrdxlP-dep_Trfase_major"/>
</dbReference>
<evidence type="ECO:0000256" key="2">
    <source>
        <dbReference type="ARBA" id="ARBA00002824"/>
    </source>
</evidence>
<evidence type="ECO:0000256" key="1">
    <source>
        <dbReference type="ARBA" id="ARBA00001933"/>
    </source>
</evidence>
<keyword evidence="5 8" id="KW-0663">Pyridoxal phosphate</keyword>